<accession>A0A8B2NUY1</accession>
<comment type="caution">
    <text evidence="1">The sequence shown here is derived from an EMBL/GenBank/DDBJ whole genome shotgun (WGS) entry which is preliminary data.</text>
</comment>
<reference evidence="1 2" key="1">
    <citation type="submission" date="2018-05" db="EMBL/GenBank/DDBJ databases">
        <title>Acuticoccus sediminis sp. nov., isolated from deep-sea sediment of Indian Ocean.</title>
        <authorList>
            <person name="Liu X."/>
            <person name="Lai Q."/>
            <person name="Du Y."/>
            <person name="Sun F."/>
            <person name="Zhang X."/>
            <person name="Wang S."/>
            <person name="Shao Z."/>
        </authorList>
    </citation>
    <scope>NUCLEOTIDE SEQUENCE [LARGE SCALE GENOMIC DNA]</scope>
    <source>
        <strain evidence="1 2">PTG4-2</strain>
    </source>
</reference>
<name>A0A8B2NUY1_9HYPH</name>
<evidence type="ECO:0000313" key="2">
    <source>
        <dbReference type="Proteomes" id="UP000249590"/>
    </source>
</evidence>
<dbReference type="Proteomes" id="UP000249590">
    <property type="component" value="Unassembled WGS sequence"/>
</dbReference>
<keyword evidence="2" id="KW-1185">Reference proteome</keyword>
<gene>
    <name evidence="1" type="ORF">DLJ53_05860</name>
</gene>
<dbReference type="EMBL" id="QHHQ01000001">
    <property type="protein sequence ID" value="RAI03988.1"/>
    <property type="molecule type" value="Genomic_DNA"/>
</dbReference>
<evidence type="ECO:0000313" key="1">
    <source>
        <dbReference type="EMBL" id="RAI03988.1"/>
    </source>
</evidence>
<dbReference type="AlphaFoldDB" id="A0A8B2NUY1"/>
<sequence>MTNARAIVLAGALVALGIAVQPLVRGAAVTPAVAQNDADLQAFADFLGQQHQQTLTGLEQIYDRLGETNDLLARIADHMAPPPVETEKPRAQRR</sequence>
<proteinExistence type="predicted"/>
<protein>
    <submittedName>
        <fullName evidence="1">Uncharacterized protein</fullName>
    </submittedName>
</protein>
<organism evidence="1 2">
    <name type="scientific">Acuticoccus sediminis</name>
    <dbReference type="NCBI Taxonomy" id="2184697"/>
    <lineage>
        <taxon>Bacteria</taxon>
        <taxon>Pseudomonadati</taxon>
        <taxon>Pseudomonadota</taxon>
        <taxon>Alphaproteobacteria</taxon>
        <taxon>Hyphomicrobiales</taxon>
        <taxon>Amorphaceae</taxon>
        <taxon>Acuticoccus</taxon>
    </lineage>
</organism>
<dbReference type="RefSeq" id="WP_111343108.1">
    <property type="nucleotide sequence ID" value="NZ_QHHQ01000001.1"/>
</dbReference>